<dbReference type="SMART" id="SM00499">
    <property type="entry name" value="AAI"/>
    <property type="match status" value="1"/>
</dbReference>
<keyword evidence="4" id="KW-0472">Membrane</keyword>
<comment type="caution">
    <text evidence="10">The sequence shown here is derived from an EMBL/GenBank/DDBJ whole genome shotgun (WGS) entry which is preliminary data.</text>
</comment>
<protein>
    <submittedName>
        <fullName evidence="10">LTP_2 domain-containing protein</fullName>
    </submittedName>
</protein>
<dbReference type="Gene3D" id="1.10.110.10">
    <property type="entry name" value="Plant lipid-transfer and hydrophobic proteins"/>
    <property type="match status" value="1"/>
</dbReference>
<evidence type="ECO:0000256" key="2">
    <source>
        <dbReference type="ARBA" id="ARBA00009748"/>
    </source>
</evidence>
<comment type="subcellular location">
    <subcellularLocation>
        <location evidence="1">Cell membrane</location>
        <topology evidence="1">Lipid-anchor</topology>
        <topology evidence="1">GPI-anchor</topology>
    </subcellularLocation>
</comment>
<evidence type="ECO:0000256" key="4">
    <source>
        <dbReference type="ARBA" id="ARBA00022622"/>
    </source>
</evidence>
<keyword evidence="8" id="KW-0449">Lipoprotein</keyword>
<keyword evidence="3" id="KW-1003">Cell membrane</keyword>
<name>A0A1Q3BVD8_CEPFO</name>
<proteinExistence type="inferred from homology"/>
<dbReference type="InParanoid" id="A0A1Q3BVD8"/>
<dbReference type="AlphaFoldDB" id="A0A1Q3BVD8"/>
<comment type="similarity">
    <text evidence="2">Belongs to the plant LTP family.</text>
</comment>
<dbReference type="InterPro" id="IPR043325">
    <property type="entry name" value="LTSS"/>
</dbReference>
<dbReference type="Pfam" id="PF14368">
    <property type="entry name" value="LTP_2"/>
    <property type="match status" value="1"/>
</dbReference>
<evidence type="ECO:0000259" key="9">
    <source>
        <dbReference type="SMART" id="SM00499"/>
    </source>
</evidence>
<reference evidence="11" key="1">
    <citation type="submission" date="2016-04" db="EMBL/GenBank/DDBJ databases">
        <title>Cephalotus genome sequencing.</title>
        <authorList>
            <person name="Fukushima K."/>
            <person name="Hasebe M."/>
            <person name="Fang X."/>
        </authorList>
    </citation>
    <scope>NUCLEOTIDE SEQUENCE [LARGE SCALE GENOMIC DNA]</scope>
    <source>
        <strain evidence="11">cv. St1</strain>
    </source>
</reference>
<evidence type="ECO:0000313" key="10">
    <source>
        <dbReference type="EMBL" id="GAV71839.1"/>
    </source>
</evidence>
<feature type="domain" description="Bifunctional inhibitor/plant lipid transfer protein/seed storage helical" evidence="9">
    <location>
        <begin position="61"/>
        <end position="139"/>
    </location>
</feature>
<dbReference type="GO" id="GO:0098552">
    <property type="term" value="C:side of membrane"/>
    <property type="evidence" value="ECO:0007669"/>
    <property type="project" value="UniProtKB-KW"/>
</dbReference>
<dbReference type="OrthoDB" id="659547at2759"/>
<keyword evidence="4" id="KW-0336">GPI-anchor</keyword>
<keyword evidence="5" id="KW-0732">Signal</keyword>
<evidence type="ECO:0000256" key="5">
    <source>
        <dbReference type="ARBA" id="ARBA00022729"/>
    </source>
</evidence>
<evidence type="ECO:0000256" key="6">
    <source>
        <dbReference type="ARBA" id="ARBA00023157"/>
    </source>
</evidence>
<dbReference type="FunCoup" id="A0A1Q3BVD8">
    <property type="interactions" value="144"/>
</dbReference>
<dbReference type="PANTHER" id="PTHR33044">
    <property type="entry name" value="BIFUNCTIONAL INHIBITOR/LIPID-TRANSFER PROTEIN/SEED STORAGE 2S ALBUMIN SUPERFAMILY PROTEIN-RELATED"/>
    <property type="match status" value="1"/>
</dbReference>
<evidence type="ECO:0000313" key="11">
    <source>
        <dbReference type="Proteomes" id="UP000187406"/>
    </source>
</evidence>
<keyword evidence="6" id="KW-1015">Disulfide bond</keyword>
<evidence type="ECO:0000256" key="1">
    <source>
        <dbReference type="ARBA" id="ARBA00004609"/>
    </source>
</evidence>
<evidence type="ECO:0000256" key="8">
    <source>
        <dbReference type="ARBA" id="ARBA00023288"/>
    </source>
</evidence>
<dbReference type="Proteomes" id="UP000187406">
    <property type="component" value="Unassembled WGS sequence"/>
</dbReference>
<organism evidence="10 11">
    <name type="scientific">Cephalotus follicularis</name>
    <name type="common">Albany pitcher plant</name>
    <dbReference type="NCBI Taxonomy" id="3775"/>
    <lineage>
        <taxon>Eukaryota</taxon>
        <taxon>Viridiplantae</taxon>
        <taxon>Streptophyta</taxon>
        <taxon>Embryophyta</taxon>
        <taxon>Tracheophyta</taxon>
        <taxon>Spermatophyta</taxon>
        <taxon>Magnoliopsida</taxon>
        <taxon>eudicotyledons</taxon>
        <taxon>Gunneridae</taxon>
        <taxon>Pentapetalae</taxon>
        <taxon>rosids</taxon>
        <taxon>fabids</taxon>
        <taxon>Oxalidales</taxon>
        <taxon>Cephalotaceae</taxon>
        <taxon>Cephalotus</taxon>
    </lineage>
</organism>
<dbReference type="InterPro" id="IPR016140">
    <property type="entry name" value="Bifunc_inhib/LTP/seed_store"/>
</dbReference>
<keyword evidence="7" id="KW-0325">Glycoprotein</keyword>
<dbReference type="FunFam" id="1.10.110.10:FF:000001">
    <property type="entry name" value="Bifunctional inhibitor/lipid-transfer protein/seed storage 2S albumin superfamily protein"/>
    <property type="match status" value="1"/>
</dbReference>
<accession>A0A1Q3BVD8</accession>
<dbReference type="CDD" id="cd00010">
    <property type="entry name" value="AAI_LTSS"/>
    <property type="match status" value="1"/>
</dbReference>
<dbReference type="SUPFAM" id="SSF47699">
    <property type="entry name" value="Bifunctional inhibitor/lipid-transfer protein/seed storage 2S albumin"/>
    <property type="match status" value="1"/>
</dbReference>
<sequence length="201" mass="20205">MLLTHFLKIQAQKKKTTLSLSSPKMALSKISMVFLVLTVVSVWSSVGAKHTPLAPAPAVDCTSLVLTMADCLPYVQNGSTVTKPEGTCCSGLKTVLKTDAECLCEAFKSSGSYGIVLDIPKAANLSAACKISAPSISNCGLSVPAGAPGIPPTSIAGAPTTAVGSNERAPAPAPGTSGSSVLAISLGSLVISLVVATLSSF</sequence>
<keyword evidence="11" id="KW-1185">Reference proteome</keyword>
<dbReference type="InterPro" id="IPR036312">
    <property type="entry name" value="Bifun_inhib/LTP/seed_sf"/>
</dbReference>
<dbReference type="GO" id="GO:0005886">
    <property type="term" value="C:plasma membrane"/>
    <property type="evidence" value="ECO:0007669"/>
    <property type="project" value="UniProtKB-SubCell"/>
</dbReference>
<evidence type="ECO:0000256" key="7">
    <source>
        <dbReference type="ARBA" id="ARBA00023180"/>
    </source>
</evidence>
<gene>
    <name evidence="10" type="ORF">CFOL_v3_15328</name>
</gene>
<dbReference type="STRING" id="3775.A0A1Q3BVD8"/>
<evidence type="ECO:0000256" key="3">
    <source>
        <dbReference type="ARBA" id="ARBA00022475"/>
    </source>
</evidence>
<dbReference type="EMBL" id="BDDD01000947">
    <property type="protein sequence ID" value="GAV71839.1"/>
    <property type="molecule type" value="Genomic_DNA"/>
</dbReference>